<accession>A0A0V0I173</accession>
<proteinExistence type="predicted"/>
<dbReference type="AlphaFoldDB" id="A0A0V0I173"/>
<evidence type="ECO:0000313" key="1">
    <source>
        <dbReference type="EMBL" id="JAP26058.1"/>
    </source>
</evidence>
<reference evidence="1" key="1">
    <citation type="submission" date="2015-12" db="EMBL/GenBank/DDBJ databases">
        <title>Gene expression during late stages of embryo sac development: a critical building block for successful pollen-pistil interactions.</title>
        <authorList>
            <person name="Liu Y."/>
            <person name="Joly V."/>
            <person name="Sabar M."/>
            <person name="Matton D.P."/>
        </authorList>
    </citation>
    <scope>NUCLEOTIDE SEQUENCE</scope>
</reference>
<protein>
    <submittedName>
        <fullName evidence="1">Putative ovule protein</fullName>
    </submittedName>
</protein>
<name>A0A0V0I173_SOLCH</name>
<dbReference type="EMBL" id="GEDG01012625">
    <property type="protein sequence ID" value="JAP26058.1"/>
    <property type="molecule type" value="Transcribed_RNA"/>
</dbReference>
<organism evidence="1">
    <name type="scientific">Solanum chacoense</name>
    <name type="common">Chaco potato</name>
    <dbReference type="NCBI Taxonomy" id="4108"/>
    <lineage>
        <taxon>Eukaryota</taxon>
        <taxon>Viridiplantae</taxon>
        <taxon>Streptophyta</taxon>
        <taxon>Embryophyta</taxon>
        <taxon>Tracheophyta</taxon>
        <taxon>Spermatophyta</taxon>
        <taxon>Magnoliopsida</taxon>
        <taxon>eudicotyledons</taxon>
        <taxon>Gunneridae</taxon>
        <taxon>Pentapetalae</taxon>
        <taxon>asterids</taxon>
        <taxon>lamiids</taxon>
        <taxon>Solanales</taxon>
        <taxon>Solanaceae</taxon>
        <taxon>Solanoideae</taxon>
        <taxon>Solaneae</taxon>
        <taxon>Solanum</taxon>
    </lineage>
</organism>
<sequence>MFEHTFYSKKFEFAIASEPFVFRSEMLLLTCEHLLFYVGMFLFRKHILILLPVLNSVMNISFLQRATCLLVQTHVIYAMIC</sequence>